<dbReference type="InterPro" id="IPR004090">
    <property type="entry name" value="Chemotax_Me-accpt_rcpt"/>
</dbReference>
<dbReference type="Pfam" id="PF00672">
    <property type="entry name" value="HAMP"/>
    <property type="match status" value="1"/>
</dbReference>
<name>A0ABR4WUC2_9GAMM</name>
<dbReference type="Pfam" id="PF08376">
    <property type="entry name" value="NIT"/>
    <property type="match status" value="1"/>
</dbReference>
<dbReference type="InterPro" id="IPR010910">
    <property type="entry name" value="Nitrate/nitrite_sensing_bac"/>
</dbReference>
<dbReference type="InterPro" id="IPR051310">
    <property type="entry name" value="MCP_chemotaxis"/>
</dbReference>
<keyword evidence="10" id="KW-1185">Reference proteome</keyword>
<keyword evidence="5" id="KW-1133">Transmembrane helix</keyword>
<gene>
    <name evidence="9" type="ORF">FP66_05005</name>
</gene>
<organism evidence="9 10">
    <name type="scientific">Halomonas salina</name>
    <dbReference type="NCBI Taxonomy" id="42565"/>
    <lineage>
        <taxon>Bacteria</taxon>
        <taxon>Pseudomonadati</taxon>
        <taxon>Pseudomonadota</taxon>
        <taxon>Gammaproteobacteria</taxon>
        <taxon>Oceanospirillales</taxon>
        <taxon>Halomonadaceae</taxon>
        <taxon>Halomonas</taxon>
    </lineage>
</organism>
<dbReference type="SMART" id="SM00304">
    <property type="entry name" value="HAMP"/>
    <property type="match status" value="2"/>
</dbReference>
<evidence type="ECO:0008006" key="11">
    <source>
        <dbReference type="Google" id="ProtNLM"/>
    </source>
</evidence>
<dbReference type="SMART" id="SM00283">
    <property type="entry name" value="MA"/>
    <property type="match status" value="1"/>
</dbReference>
<sequence length="656" mass="70518">MKWLHRLSLGRKFALTLIVPLAVLTTFALMGGLERQRTMSDMSRLETLAELASRAGALVHQLQRERGMSAGYLGSEGASFGDALHEQRRATDERLEAFRAAFASVDADTLGERIGRRFGEARDALGRLDRQRRSITDMSVDTAAALGYYTGINDQLLGGVAALANTTDNGELVQRLGAFYALQEVKERAGIERALLSNAFAADAFTPALYRRYLNLLGEESAFDETFRALAPPELVAALDARNERPVVAEVMAMRETAVQRGVEGGFGLSPTAWFDKQTERIGLLNEVVRLGADDLVTLADKLGGEARRAFFGYAIGAALGLGIAIGLALLVTRSIVVPLKRTLSTIAGSQGDLTQRLDVLGSDELAQLNRAYNASTDDIERMVVNIKRGAEGVSTASGEIAQGNQDLAQRTEEQSASIVETASSMEQITATVRQTADSAAQARDLTQRLEGEAQEAGDVAGRTRDAMGEIKDSNRQVTAMVEAIDQIAFQTNLLALNASVEAARAGEHGRGFAVVADEVRKLAQRCAEQATQIRGLVDTNVANIDRGEQLVGDATERVGVIAQGVRQIAQFVSEIASASQEQSSGIEQVNQAISQLEEVTQRNAALVEQSAAASKSLDDQAEEMTELVGRFRVADDAGAERLSFRPRHDEPAVLA</sequence>
<feature type="domain" description="NIT" evidence="8">
    <location>
        <begin position="53"/>
        <end position="303"/>
    </location>
</feature>
<dbReference type="CDD" id="cd11386">
    <property type="entry name" value="MCP_signal"/>
    <property type="match status" value="1"/>
</dbReference>
<accession>A0ABR4WUC2</accession>
<dbReference type="InterPro" id="IPR003660">
    <property type="entry name" value="HAMP_dom"/>
</dbReference>
<evidence type="ECO:0000256" key="5">
    <source>
        <dbReference type="SAM" id="Phobius"/>
    </source>
</evidence>
<evidence type="ECO:0000313" key="9">
    <source>
        <dbReference type="EMBL" id="KGE78203.1"/>
    </source>
</evidence>
<evidence type="ECO:0000256" key="4">
    <source>
        <dbReference type="PROSITE-ProRule" id="PRU00284"/>
    </source>
</evidence>
<protein>
    <recommendedName>
        <fullName evidence="11">Methyl-accepting chemotaxis protein</fullName>
    </recommendedName>
</protein>
<keyword evidence="2 4" id="KW-0807">Transducer</keyword>
<evidence type="ECO:0000256" key="3">
    <source>
        <dbReference type="ARBA" id="ARBA00029447"/>
    </source>
</evidence>
<feature type="transmembrane region" description="Helical" evidence="5">
    <location>
        <begin position="311"/>
        <end position="332"/>
    </location>
</feature>
<dbReference type="Gene3D" id="1.10.287.950">
    <property type="entry name" value="Methyl-accepting chemotaxis protein"/>
    <property type="match status" value="1"/>
</dbReference>
<evidence type="ECO:0000259" key="7">
    <source>
        <dbReference type="PROSITE" id="PS50885"/>
    </source>
</evidence>
<reference evidence="9 10" key="1">
    <citation type="submission" date="2014-06" db="EMBL/GenBank/DDBJ databases">
        <title>Draft genome sequence of an extremely salt tolerant bacteria Halomonas salina/CIFRI 1.</title>
        <authorList>
            <person name="Behera B.D."/>
            <person name="Meena D.K."/>
            <person name="Das P."/>
            <person name="Maharana J."/>
            <person name="Paria P."/>
            <person name="Sharma A.P."/>
            <person name="Shamsudheen K.V."/>
            <person name="Rijit J."/>
            <person name="Dixit V."/>
            <person name="Verma A."/>
            <person name="Scaria V."/>
            <person name="Sivasubbu S."/>
        </authorList>
    </citation>
    <scope>NUCLEOTIDE SEQUENCE [LARGE SCALE GENOMIC DNA]</scope>
    <source>
        <strain evidence="9 10">CIFRI 1</strain>
    </source>
</reference>
<dbReference type="Proteomes" id="UP000029721">
    <property type="component" value="Unassembled WGS sequence"/>
</dbReference>
<comment type="similarity">
    <text evidence="3">Belongs to the methyl-accepting chemotaxis (MCP) protein family.</text>
</comment>
<evidence type="ECO:0000259" key="6">
    <source>
        <dbReference type="PROSITE" id="PS50111"/>
    </source>
</evidence>
<dbReference type="PRINTS" id="PR00260">
    <property type="entry name" value="CHEMTRNSDUCR"/>
</dbReference>
<keyword evidence="5" id="KW-0472">Membrane</keyword>
<evidence type="ECO:0000256" key="1">
    <source>
        <dbReference type="ARBA" id="ARBA00022481"/>
    </source>
</evidence>
<dbReference type="PANTHER" id="PTHR43531:SF14">
    <property type="entry name" value="METHYL-ACCEPTING CHEMOTAXIS PROTEIN I-RELATED"/>
    <property type="match status" value="1"/>
</dbReference>
<keyword evidence="1" id="KW-0488">Methylation</keyword>
<dbReference type="PROSITE" id="PS50111">
    <property type="entry name" value="CHEMOTAXIS_TRANSDUC_2"/>
    <property type="match status" value="1"/>
</dbReference>
<dbReference type="RefSeq" id="WP_035595669.1">
    <property type="nucleotide sequence ID" value="NZ_JOKD01000021.1"/>
</dbReference>
<dbReference type="EMBL" id="JOKD01000021">
    <property type="protein sequence ID" value="KGE78203.1"/>
    <property type="molecule type" value="Genomic_DNA"/>
</dbReference>
<dbReference type="InterPro" id="IPR013587">
    <property type="entry name" value="Nitrate/nitrite_sensing"/>
</dbReference>
<evidence type="ECO:0000256" key="2">
    <source>
        <dbReference type="ARBA" id="ARBA00023224"/>
    </source>
</evidence>
<keyword evidence="5" id="KW-0812">Transmembrane</keyword>
<dbReference type="CDD" id="cd06225">
    <property type="entry name" value="HAMP"/>
    <property type="match status" value="1"/>
</dbReference>
<comment type="caution">
    <text evidence="9">The sequence shown here is derived from an EMBL/GenBank/DDBJ whole genome shotgun (WGS) entry which is preliminary data.</text>
</comment>
<dbReference type="Pfam" id="PF00015">
    <property type="entry name" value="MCPsignal"/>
    <property type="match status" value="1"/>
</dbReference>
<dbReference type="SUPFAM" id="SSF58104">
    <property type="entry name" value="Methyl-accepting chemotaxis protein (MCP) signaling domain"/>
    <property type="match status" value="1"/>
</dbReference>
<proteinExistence type="inferred from homology"/>
<dbReference type="PROSITE" id="PS50906">
    <property type="entry name" value="NIT"/>
    <property type="match status" value="1"/>
</dbReference>
<dbReference type="InterPro" id="IPR004089">
    <property type="entry name" value="MCPsignal_dom"/>
</dbReference>
<evidence type="ECO:0000313" key="10">
    <source>
        <dbReference type="Proteomes" id="UP000029721"/>
    </source>
</evidence>
<feature type="domain" description="Methyl-accepting transducer" evidence="6">
    <location>
        <begin position="390"/>
        <end position="619"/>
    </location>
</feature>
<evidence type="ECO:0000259" key="8">
    <source>
        <dbReference type="PROSITE" id="PS50906"/>
    </source>
</evidence>
<dbReference type="PANTHER" id="PTHR43531">
    <property type="entry name" value="PROTEIN ICFG"/>
    <property type="match status" value="1"/>
</dbReference>
<dbReference type="PROSITE" id="PS50885">
    <property type="entry name" value="HAMP"/>
    <property type="match status" value="1"/>
</dbReference>
<feature type="domain" description="HAMP" evidence="7">
    <location>
        <begin position="340"/>
        <end position="385"/>
    </location>
</feature>